<gene>
    <name evidence="1" type="ORF">LCGC14_0931170</name>
</gene>
<sequence>MAIHYMAILGRMIDKVTFRYLLVDEDGRAEVKLPNIKQVQVTKALIATGSSYSANDVLSESLLAGTSWGFPGLARIMGGSGYITKAVVQCQAEAQTDRLTMFLFNRPPTGCNLNDNVANTAPDIADVASYQGVIDWSALSTIGTTDSVSIVTPSTTGNLPVAFTCAEGDDSLYGVLVSRDGNTLTAGESVYVTLTVEQN</sequence>
<reference evidence="1" key="1">
    <citation type="journal article" date="2015" name="Nature">
        <title>Complex archaea that bridge the gap between prokaryotes and eukaryotes.</title>
        <authorList>
            <person name="Spang A."/>
            <person name="Saw J.H."/>
            <person name="Jorgensen S.L."/>
            <person name="Zaremba-Niedzwiedzka K."/>
            <person name="Martijn J."/>
            <person name="Lind A.E."/>
            <person name="van Eijk R."/>
            <person name="Schleper C."/>
            <person name="Guy L."/>
            <person name="Ettema T.J."/>
        </authorList>
    </citation>
    <scope>NUCLEOTIDE SEQUENCE</scope>
</reference>
<protein>
    <submittedName>
        <fullName evidence="1">Uncharacterized protein</fullName>
    </submittedName>
</protein>
<name>A0A0F9NN04_9ZZZZ</name>
<comment type="caution">
    <text evidence="1">The sequence shown here is derived from an EMBL/GenBank/DDBJ whole genome shotgun (WGS) entry which is preliminary data.</text>
</comment>
<organism evidence="1">
    <name type="scientific">marine sediment metagenome</name>
    <dbReference type="NCBI Taxonomy" id="412755"/>
    <lineage>
        <taxon>unclassified sequences</taxon>
        <taxon>metagenomes</taxon>
        <taxon>ecological metagenomes</taxon>
    </lineage>
</organism>
<evidence type="ECO:0000313" key="1">
    <source>
        <dbReference type="EMBL" id="KKN20860.1"/>
    </source>
</evidence>
<accession>A0A0F9NN04</accession>
<proteinExistence type="predicted"/>
<dbReference type="EMBL" id="LAZR01003201">
    <property type="protein sequence ID" value="KKN20860.1"/>
    <property type="molecule type" value="Genomic_DNA"/>
</dbReference>
<dbReference type="AlphaFoldDB" id="A0A0F9NN04"/>